<dbReference type="PIRSF" id="PIRSF005457">
    <property type="entry name" value="Glx"/>
    <property type="match status" value="1"/>
</dbReference>
<dbReference type="InterPro" id="IPR035680">
    <property type="entry name" value="Clx_II_MBL"/>
</dbReference>
<dbReference type="InterPro" id="IPR050110">
    <property type="entry name" value="Glyoxalase_II_hydrolase"/>
</dbReference>
<protein>
    <recommendedName>
        <fullName evidence="7">Hydroxyacylglutathione hydrolase</fullName>
        <ecNumber evidence="7">3.1.2.6</ecNumber>
    </recommendedName>
    <alternativeName>
        <fullName evidence="7">Glyoxalase II</fullName>
        <shortName evidence="7">Glx II</shortName>
    </alternativeName>
</protein>
<keyword evidence="5 7" id="KW-0378">Hydrolase</keyword>
<dbReference type="PANTHER" id="PTHR43705:SF1">
    <property type="entry name" value="HYDROXYACYLGLUTATHIONE HYDROLASE GLOB"/>
    <property type="match status" value="1"/>
</dbReference>
<feature type="binding site" evidence="7">
    <location>
        <position position="113"/>
    </location>
    <ligand>
        <name>Zn(2+)</name>
        <dbReference type="ChEBI" id="CHEBI:29105"/>
        <label>1</label>
    </ligand>
</feature>
<comment type="catalytic activity">
    <reaction evidence="1 7">
        <text>an S-(2-hydroxyacyl)glutathione + H2O = a 2-hydroxy carboxylate + glutathione + H(+)</text>
        <dbReference type="Rhea" id="RHEA:21864"/>
        <dbReference type="ChEBI" id="CHEBI:15377"/>
        <dbReference type="ChEBI" id="CHEBI:15378"/>
        <dbReference type="ChEBI" id="CHEBI:57925"/>
        <dbReference type="ChEBI" id="CHEBI:58896"/>
        <dbReference type="ChEBI" id="CHEBI:71261"/>
        <dbReference type="EC" id="3.1.2.6"/>
    </reaction>
</comment>
<evidence type="ECO:0000256" key="3">
    <source>
        <dbReference type="ARBA" id="ARBA00006759"/>
    </source>
</evidence>
<dbReference type="STRING" id="392484.LP43_0449"/>
<dbReference type="PANTHER" id="PTHR43705">
    <property type="entry name" value="HYDROXYACYLGLUTATHIONE HYDROLASE"/>
    <property type="match status" value="1"/>
</dbReference>
<dbReference type="HAMAP" id="MF_01374">
    <property type="entry name" value="Glyoxalase_2"/>
    <property type="match status" value="1"/>
</dbReference>
<comment type="subunit">
    <text evidence="7">Monomer.</text>
</comment>
<feature type="binding site" evidence="7">
    <location>
        <position position="168"/>
    </location>
    <ligand>
        <name>Zn(2+)</name>
        <dbReference type="ChEBI" id="CHEBI:29105"/>
        <label>2</label>
    </ligand>
</feature>
<evidence type="ECO:0000256" key="5">
    <source>
        <dbReference type="ARBA" id="ARBA00022801"/>
    </source>
</evidence>
<feature type="binding site" evidence="7">
    <location>
        <position position="57"/>
    </location>
    <ligand>
        <name>Zn(2+)</name>
        <dbReference type="ChEBI" id="CHEBI:29105"/>
        <label>1</label>
    </ligand>
</feature>
<evidence type="ECO:0000313" key="10">
    <source>
        <dbReference type="Proteomes" id="UP000029999"/>
    </source>
</evidence>
<dbReference type="EMBL" id="JRQD01000001">
    <property type="protein sequence ID" value="KGM08026.1"/>
    <property type="molecule type" value="Genomic_DNA"/>
</dbReference>
<dbReference type="NCBIfam" id="TIGR03413">
    <property type="entry name" value="GSH_gloB"/>
    <property type="match status" value="1"/>
</dbReference>
<dbReference type="CDD" id="cd07723">
    <property type="entry name" value="hydroxyacylglutathione_hydrolase_MBL-fold"/>
    <property type="match status" value="1"/>
</dbReference>
<dbReference type="GO" id="GO:0019243">
    <property type="term" value="P:methylglyoxal catabolic process to D-lactate via S-lactoyl-glutathione"/>
    <property type="evidence" value="ECO:0007669"/>
    <property type="project" value="UniProtKB-UniRule"/>
</dbReference>
<dbReference type="SMART" id="SM00849">
    <property type="entry name" value="Lactamase_B"/>
    <property type="match status" value="1"/>
</dbReference>
<dbReference type="InterPro" id="IPR017782">
    <property type="entry name" value="Hydroxyacylglutathione_Hdrlase"/>
</dbReference>
<comment type="cofactor">
    <cofactor evidence="7">
        <name>Zn(2+)</name>
        <dbReference type="ChEBI" id="CHEBI:29105"/>
    </cofactor>
    <text evidence="7">Binds 2 Zn(2+) ions per subunit.</text>
</comment>
<evidence type="ECO:0000256" key="2">
    <source>
        <dbReference type="ARBA" id="ARBA00004963"/>
    </source>
</evidence>
<dbReference type="GO" id="GO:0046872">
    <property type="term" value="F:metal ion binding"/>
    <property type="evidence" value="ECO:0007669"/>
    <property type="project" value="UniProtKB-KW"/>
</dbReference>
<dbReference type="InterPro" id="IPR001279">
    <property type="entry name" value="Metallo-B-lactamas"/>
</dbReference>
<reference evidence="9 10" key="1">
    <citation type="submission" date="2014-09" db="EMBL/GenBank/DDBJ databases">
        <authorList>
            <person name="Grob C."/>
            <person name="Taubert M."/>
            <person name="Howat A.M."/>
            <person name="Burns O.J."/>
            <person name="Dixon J.L."/>
            <person name="Chen Y."/>
            <person name="Murrell J.C."/>
        </authorList>
    </citation>
    <scope>NUCLEOTIDE SEQUENCE [LARGE SCALE GENOMIC DNA]</scope>
    <source>
        <strain evidence="9">L4</strain>
    </source>
</reference>
<evidence type="ECO:0000256" key="1">
    <source>
        <dbReference type="ARBA" id="ARBA00001623"/>
    </source>
</evidence>
<evidence type="ECO:0000256" key="7">
    <source>
        <dbReference type="HAMAP-Rule" id="MF_01374"/>
    </source>
</evidence>
<evidence type="ECO:0000256" key="6">
    <source>
        <dbReference type="ARBA" id="ARBA00022833"/>
    </source>
</evidence>
<comment type="caution">
    <text evidence="9">The sequence shown here is derived from an EMBL/GenBank/DDBJ whole genome shotgun (WGS) entry which is preliminary data.</text>
</comment>
<sequence>MLHVHPVPAFQDNYIWLIQAKNSQKILIVDPGDAIPVIAAINQHNLQPVAILITHHHSDHIGGISALLEQFNVPVYGPAAENIPMLSHPVNARNELHIDPDFPCFQVLDTPGHTAGHICYLVANKLFCGDTLFAGGCGRLLGGTATDLFDSLQRLANLPADTEIYCAHEYTEANLRFAKAVEKNNPDLDKRIKQTRQQRADNQATVPSLLAEELATNPFLRSHTPNVKRAAEHYAGHPLDNAEAVFTTLRQWKDQF</sequence>
<dbReference type="AlphaFoldDB" id="A0A0A0BJ65"/>
<dbReference type="EC" id="3.1.2.6" evidence="7"/>
<dbReference type="Pfam" id="PF00753">
    <property type="entry name" value="Lactamase_B"/>
    <property type="match status" value="1"/>
</dbReference>
<evidence type="ECO:0000259" key="8">
    <source>
        <dbReference type="SMART" id="SM00849"/>
    </source>
</evidence>
<dbReference type="InterPro" id="IPR036866">
    <property type="entry name" value="RibonucZ/Hydroxyglut_hydro"/>
</dbReference>
<dbReference type="SUPFAM" id="SSF56281">
    <property type="entry name" value="Metallo-hydrolase/oxidoreductase"/>
    <property type="match status" value="1"/>
</dbReference>
<feature type="binding site" evidence="7">
    <location>
        <position position="60"/>
    </location>
    <ligand>
        <name>Zn(2+)</name>
        <dbReference type="ChEBI" id="CHEBI:29105"/>
        <label>2</label>
    </ligand>
</feature>
<dbReference type="Gene3D" id="3.60.15.10">
    <property type="entry name" value="Ribonuclease Z/Hydroxyacylglutathione hydrolase-like"/>
    <property type="match status" value="1"/>
</dbReference>
<gene>
    <name evidence="7" type="primary">gloB</name>
    <name evidence="9" type="ORF">LP43_0449</name>
</gene>
<feature type="binding site" evidence="7">
    <location>
        <position position="59"/>
    </location>
    <ligand>
        <name>Zn(2+)</name>
        <dbReference type="ChEBI" id="CHEBI:29105"/>
        <label>2</label>
    </ligand>
</feature>
<feature type="binding site" evidence="7">
    <location>
        <position position="55"/>
    </location>
    <ligand>
        <name>Zn(2+)</name>
        <dbReference type="ChEBI" id="CHEBI:29105"/>
        <label>1</label>
    </ligand>
</feature>
<dbReference type="UniPathway" id="UPA00619">
    <property type="reaction ID" value="UER00676"/>
</dbReference>
<feature type="binding site" evidence="7">
    <location>
        <position position="130"/>
    </location>
    <ligand>
        <name>Zn(2+)</name>
        <dbReference type="ChEBI" id="CHEBI:29105"/>
        <label>2</label>
    </ligand>
</feature>
<keyword evidence="4 7" id="KW-0479">Metal-binding</keyword>
<dbReference type="InterPro" id="IPR032282">
    <property type="entry name" value="HAGH_C"/>
</dbReference>
<name>A0A0A0BJ65_9GAMM</name>
<evidence type="ECO:0000256" key="4">
    <source>
        <dbReference type="ARBA" id="ARBA00022723"/>
    </source>
</evidence>
<comment type="pathway">
    <text evidence="2 7">Secondary metabolite metabolism; methylglyoxal degradation; (R)-lactate from methylglyoxal: step 2/2.</text>
</comment>
<dbReference type="GO" id="GO:0004416">
    <property type="term" value="F:hydroxyacylglutathione hydrolase activity"/>
    <property type="evidence" value="ECO:0007669"/>
    <property type="project" value="UniProtKB-UniRule"/>
</dbReference>
<accession>A0A0A0BJ65</accession>
<comment type="similarity">
    <text evidence="3 7">Belongs to the metallo-beta-lactamase superfamily. Glyoxalase II family.</text>
</comment>
<keyword evidence="6 7" id="KW-0862">Zinc</keyword>
<organism evidence="9 10">
    <name type="scientific">Methylophaga thiooxydans</name>
    <dbReference type="NCBI Taxonomy" id="392484"/>
    <lineage>
        <taxon>Bacteria</taxon>
        <taxon>Pseudomonadati</taxon>
        <taxon>Pseudomonadota</taxon>
        <taxon>Gammaproteobacteria</taxon>
        <taxon>Thiotrichales</taxon>
        <taxon>Piscirickettsiaceae</taxon>
        <taxon>Methylophaga</taxon>
    </lineage>
</organism>
<comment type="function">
    <text evidence="7">Thiolesterase that catalyzes the hydrolysis of S-D-lactoyl-glutathione to form glutathione and D-lactic acid.</text>
</comment>
<feature type="binding site" evidence="7">
    <location>
        <position position="130"/>
    </location>
    <ligand>
        <name>Zn(2+)</name>
        <dbReference type="ChEBI" id="CHEBI:29105"/>
        <label>1</label>
    </ligand>
</feature>
<evidence type="ECO:0000313" key="9">
    <source>
        <dbReference type="EMBL" id="KGM08026.1"/>
    </source>
</evidence>
<proteinExistence type="inferred from homology"/>
<dbReference type="Proteomes" id="UP000029999">
    <property type="component" value="Unassembled WGS sequence"/>
</dbReference>
<dbReference type="RefSeq" id="WP_036311495.1">
    <property type="nucleotide sequence ID" value="NZ_JADFAB010000064.1"/>
</dbReference>
<dbReference type="Pfam" id="PF16123">
    <property type="entry name" value="HAGH_C"/>
    <property type="match status" value="1"/>
</dbReference>
<feature type="domain" description="Metallo-beta-lactamase" evidence="8">
    <location>
        <begin position="12"/>
        <end position="168"/>
    </location>
</feature>